<dbReference type="STRING" id="471704.A0A151IWE6"/>
<protein>
    <recommendedName>
        <fullName evidence="4">CCHC-type domain-containing protein</fullName>
    </recommendedName>
</protein>
<evidence type="ECO:0008006" key="4">
    <source>
        <dbReference type="Google" id="ProtNLM"/>
    </source>
</evidence>
<name>A0A151IWE6_9HYME</name>
<evidence type="ECO:0000256" key="1">
    <source>
        <dbReference type="SAM" id="MobiDB-lite"/>
    </source>
</evidence>
<evidence type="ECO:0000313" key="3">
    <source>
        <dbReference type="Proteomes" id="UP000078492"/>
    </source>
</evidence>
<keyword evidence="3" id="KW-1185">Reference proteome</keyword>
<dbReference type="AlphaFoldDB" id="A0A151IWE6"/>
<proteinExistence type="predicted"/>
<dbReference type="Proteomes" id="UP000078492">
    <property type="component" value="Unassembled WGS sequence"/>
</dbReference>
<evidence type="ECO:0000313" key="2">
    <source>
        <dbReference type="EMBL" id="KYN12145.1"/>
    </source>
</evidence>
<accession>A0A151IWE6</accession>
<feature type="region of interest" description="Disordered" evidence="1">
    <location>
        <begin position="137"/>
        <end position="165"/>
    </location>
</feature>
<organism evidence="2 3">
    <name type="scientific">Trachymyrmex cornetzi</name>
    <dbReference type="NCBI Taxonomy" id="471704"/>
    <lineage>
        <taxon>Eukaryota</taxon>
        <taxon>Metazoa</taxon>
        <taxon>Ecdysozoa</taxon>
        <taxon>Arthropoda</taxon>
        <taxon>Hexapoda</taxon>
        <taxon>Insecta</taxon>
        <taxon>Pterygota</taxon>
        <taxon>Neoptera</taxon>
        <taxon>Endopterygota</taxon>
        <taxon>Hymenoptera</taxon>
        <taxon>Apocrita</taxon>
        <taxon>Aculeata</taxon>
        <taxon>Formicoidea</taxon>
        <taxon>Formicidae</taxon>
        <taxon>Myrmicinae</taxon>
        <taxon>Trachymyrmex</taxon>
    </lineage>
</organism>
<feature type="compositionally biased region" description="Low complexity" evidence="1">
    <location>
        <begin position="222"/>
        <end position="246"/>
    </location>
</feature>
<dbReference type="EMBL" id="KQ980858">
    <property type="protein sequence ID" value="KYN12145.1"/>
    <property type="molecule type" value="Genomic_DNA"/>
</dbReference>
<gene>
    <name evidence="2" type="ORF">ALC57_15689</name>
</gene>
<feature type="region of interest" description="Disordered" evidence="1">
    <location>
        <begin position="222"/>
        <end position="265"/>
    </location>
</feature>
<reference evidence="2 3" key="1">
    <citation type="submission" date="2015-09" db="EMBL/GenBank/DDBJ databases">
        <title>Trachymyrmex cornetzi WGS genome.</title>
        <authorList>
            <person name="Nygaard S."/>
            <person name="Hu H."/>
            <person name="Boomsma J."/>
            <person name="Zhang G."/>
        </authorList>
    </citation>
    <scope>NUCLEOTIDE SEQUENCE [LARGE SCALE GENOMIC DNA]</scope>
    <source>
        <strain evidence="2">Tcor2-1</strain>
        <tissue evidence="2">Whole body</tissue>
    </source>
</reference>
<sequence length="315" mass="35824">MRNKLTGHAYLAVEDEVHYTVEKFLDSLKKTFGTGRSSNYYRGQLSINYKKPNEHILDYIGRVKDLRCAIIEGDQTILRRRLVIDEIGLIDSFTLESFYEGLPREFRTELRAEGNTGLTDAFDKAIAINKRLERDESRGRIARNTHPRERLSAFVPPSPSSGVSILQRNARPNQLYNQRPAPTVSEDIPRKICSYCHNFGHLFAECRKRMYHANNSHSYNSNYYANDSRNRNNPNPVNNPTSSSGSANDGSYDVTEGTATAHGTERRVRVSRYPLVLQDDNIVILVIADGQPCDTEAYEFYQGSRLPPLNELMLG</sequence>